<dbReference type="SUPFAM" id="SSF101898">
    <property type="entry name" value="NHL repeat"/>
    <property type="match status" value="1"/>
</dbReference>
<comment type="caution">
    <text evidence="1">The sequence shown here is derived from an EMBL/GenBank/DDBJ whole genome shotgun (WGS) entry which is preliminary data.</text>
</comment>
<evidence type="ECO:0000313" key="2">
    <source>
        <dbReference type="Proteomes" id="UP001470230"/>
    </source>
</evidence>
<accession>A0ABR2HX08</accession>
<dbReference type="EMBL" id="JAPFFF010000021">
    <property type="protein sequence ID" value="KAK8853799.1"/>
    <property type="molecule type" value="Genomic_DNA"/>
</dbReference>
<organism evidence="1 2">
    <name type="scientific">Tritrichomonas musculus</name>
    <dbReference type="NCBI Taxonomy" id="1915356"/>
    <lineage>
        <taxon>Eukaryota</taxon>
        <taxon>Metamonada</taxon>
        <taxon>Parabasalia</taxon>
        <taxon>Tritrichomonadida</taxon>
        <taxon>Tritrichomonadidae</taxon>
        <taxon>Tritrichomonas</taxon>
    </lineage>
</organism>
<protein>
    <recommendedName>
        <fullName evidence="3">Nucleoporin Nup133/Nup155-like N-terminal domain-containing protein</fullName>
    </recommendedName>
</protein>
<gene>
    <name evidence="1" type="ORF">M9Y10_016342</name>
</gene>
<reference evidence="1 2" key="1">
    <citation type="submission" date="2024-04" db="EMBL/GenBank/DDBJ databases">
        <title>Tritrichomonas musculus Genome.</title>
        <authorList>
            <person name="Alves-Ferreira E."/>
            <person name="Grigg M."/>
            <person name="Lorenzi H."/>
            <person name="Galac M."/>
        </authorList>
    </citation>
    <scope>NUCLEOTIDE SEQUENCE [LARGE SCALE GENOMIC DNA]</scope>
    <source>
        <strain evidence="1 2">EAF2021</strain>
    </source>
</reference>
<name>A0ABR2HX08_9EUKA</name>
<keyword evidence="2" id="KW-1185">Reference proteome</keyword>
<proteinExistence type="predicted"/>
<sequence>MESENDFFFPMSEELIKLPPDLTNQLSKLNFGISSVWTLPFEINRSLYFITFLNSKISVWNSEEKIRQFSIEGMIRKDRAVVLNVNNKKNLYFVLNNDCLYCLPDILDIKSKYNEINLGKKISFITLSRNHDQVIIVTTDQFIYFINSDGSYSNKSYYHIPYKLSFLKDFGEGMYLGGCQDKIYQFEKDFRGNYLITLDEYSKFLDINGNSENAILIGCPRTNIENEIDDDTYLNIDNLLLSSIDISKDDDSYIIPPIPINADYYSFHILNNNHDLSQPSYALISKSKVILLNNQMKILGRQLFAKQDYLISSFMQEDILFIHLTKTGLHLFTPYSENFELTDKNFSEFIFYYTYLFAKAQNDQKYSISSNFYEKCKPFKENLGEKLSESEIDLFIARKTSLSFEQILTIHRYFIQMISFIPEFNETLLPFLRTNTIYINLIQKFSTNDKLYRFSSFEKLMQLLNRRTNEFRTSRNSLTIDSSGIILESIREAANNPEATFDGYDKILNIINQLLSQSTDSSSITLQLIESKYLLTKAFDIQELNHDQLKADTDNYEKFALEYKIIDILYEIINTTLDFRRAINYAKCKIDIKELYEKFKSKPDIQRKLALLSGWEAVDTYYSYIDGIIQETEQRSEKSFSLNALLHLCDSLIDKNDDVVDAITQLNIPIKPPQ</sequence>
<evidence type="ECO:0000313" key="1">
    <source>
        <dbReference type="EMBL" id="KAK8853799.1"/>
    </source>
</evidence>
<dbReference type="Proteomes" id="UP001470230">
    <property type="component" value="Unassembled WGS sequence"/>
</dbReference>
<evidence type="ECO:0008006" key="3">
    <source>
        <dbReference type="Google" id="ProtNLM"/>
    </source>
</evidence>